<evidence type="ECO:0000313" key="2">
    <source>
        <dbReference type="EMBL" id="GGI50849.1"/>
    </source>
</evidence>
<keyword evidence="1" id="KW-0812">Transmembrane</keyword>
<comment type="caution">
    <text evidence="2">The sequence shown here is derived from an EMBL/GenBank/DDBJ whole genome shotgun (WGS) entry which is preliminary data.</text>
</comment>
<name>A0A917JBT3_9SPHI</name>
<dbReference type="Proteomes" id="UP000662074">
    <property type="component" value="Unassembled WGS sequence"/>
</dbReference>
<evidence type="ECO:0000313" key="3">
    <source>
        <dbReference type="Proteomes" id="UP000662074"/>
    </source>
</evidence>
<reference evidence="2" key="2">
    <citation type="submission" date="2020-09" db="EMBL/GenBank/DDBJ databases">
        <authorList>
            <person name="Sun Q."/>
            <person name="Sedlacek I."/>
        </authorList>
    </citation>
    <scope>NUCLEOTIDE SEQUENCE</scope>
    <source>
        <strain evidence="2">CCM 8711</strain>
    </source>
</reference>
<reference evidence="2" key="1">
    <citation type="journal article" date="2014" name="Int. J. Syst. Evol. Microbiol.">
        <title>Complete genome sequence of Corynebacterium casei LMG S-19264T (=DSM 44701T), isolated from a smear-ripened cheese.</title>
        <authorList>
            <consortium name="US DOE Joint Genome Institute (JGI-PGF)"/>
            <person name="Walter F."/>
            <person name="Albersmeier A."/>
            <person name="Kalinowski J."/>
            <person name="Ruckert C."/>
        </authorList>
    </citation>
    <scope>NUCLEOTIDE SEQUENCE</scope>
    <source>
        <strain evidence="2">CCM 8711</strain>
    </source>
</reference>
<protein>
    <recommendedName>
        <fullName evidence="4">Anti-sigma factor</fullName>
    </recommendedName>
</protein>
<dbReference type="AlphaFoldDB" id="A0A917JBT3"/>
<evidence type="ECO:0008006" key="4">
    <source>
        <dbReference type="Google" id="ProtNLM"/>
    </source>
</evidence>
<gene>
    <name evidence="2" type="ORF">GCM10011425_20610</name>
</gene>
<keyword evidence="1" id="KW-0472">Membrane</keyword>
<proteinExistence type="predicted"/>
<evidence type="ECO:0000256" key="1">
    <source>
        <dbReference type="SAM" id="Phobius"/>
    </source>
</evidence>
<keyword evidence="1" id="KW-1133">Transmembrane helix</keyword>
<accession>A0A917JBT3</accession>
<sequence length="189" mass="21638">MSKRLEDFIKANREEFDDLEPSAGLWDRIEQQLPATVVEINPKKKEDKTFSLGFVLRVAAMVVVVMGVGFGLYLKTSKPAGINLASINPEYAKQQVQYTSLIETKRTELKELTKSDPQLYEEFSGEIVKMEASYKKLKKDLATSPNQERVLRAMIRNLQIQTEVLNQQLQVIEQFNDIKNGQKNETKNI</sequence>
<keyword evidence="3" id="KW-1185">Reference proteome</keyword>
<feature type="transmembrane region" description="Helical" evidence="1">
    <location>
        <begin position="54"/>
        <end position="74"/>
    </location>
</feature>
<organism evidence="2 3">
    <name type="scientific">Mucilaginibacter galii</name>
    <dbReference type="NCBI Taxonomy" id="2005073"/>
    <lineage>
        <taxon>Bacteria</taxon>
        <taxon>Pseudomonadati</taxon>
        <taxon>Bacteroidota</taxon>
        <taxon>Sphingobacteriia</taxon>
        <taxon>Sphingobacteriales</taxon>
        <taxon>Sphingobacteriaceae</taxon>
        <taxon>Mucilaginibacter</taxon>
    </lineage>
</organism>
<dbReference type="EMBL" id="BMDO01000005">
    <property type="protein sequence ID" value="GGI50849.1"/>
    <property type="molecule type" value="Genomic_DNA"/>
</dbReference>
<dbReference type="RefSeq" id="WP_188416380.1">
    <property type="nucleotide sequence ID" value="NZ_BMDO01000005.1"/>
</dbReference>